<dbReference type="RefSeq" id="WP_113960569.1">
    <property type="nucleotide sequence ID" value="NZ_QNRR01000009.1"/>
</dbReference>
<dbReference type="EMBL" id="QNRR01000009">
    <property type="protein sequence ID" value="RBP39670.1"/>
    <property type="molecule type" value="Genomic_DNA"/>
</dbReference>
<dbReference type="GO" id="GO:0006629">
    <property type="term" value="P:lipid metabolic process"/>
    <property type="evidence" value="ECO:0007669"/>
    <property type="project" value="InterPro"/>
</dbReference>
<organism evidence="2 3">
    <name type="scientific">Roseimicrobium gellanilyticum</name>
    <dbReference type="NCBI Taxonomy" id="748857"/>
    <lineage>
        <taxon>Bacteria</taxon>
        <taxon>Pseudomonadati</taxon>
        <taxon>Verrucomicrobiota</taxon>
        <taxon>Verrucomicrobiia</taxon>
        <taxon>Verrucomicrobiales</taxon>
        <taxon>Verrucomicrobiaceae</taxon>
        <taxon>Roseimicrobium</taxon>
    </lineage>
</organism>
<evidence type="ECO:0000259" key="1">
    <source>
        <dbReference type="Pfam" id="PF01764"/>
    </source>
</evidence>
<dbReference type="PANTHER" id="PTHR45856">
    <property type="entry name" value="ALPHA/BETA-HYDROLASES SUPERFAMILY PROTEIN"/>
    <property type="match status" value="1"/>
</dbReference>
<evidence type="ECO:0000313" key="3">
    <source>
        <dbReference type="Proteomes" id="UP000253426"/>
    </source>
</evidence>
<dbReference type="AlphaFoldDB" id="A0A366HCH0"/>
<dbReference type="InterPro" id="IPR051218">
    <property type="entry name" value="Sec_MonoDiacylglyc_Lipase"/>
</dbReference>
<accession>A0A366HCH0</accession>
<gene>
    <name evidence="2" type="ORF">DES53_10997</name>
</gene>
<evidence type="ECO:0000313" key="2">
    <source>
        <dbReference type="EMBL" id="RBP39670.1"/>
    </source>
</evidence>
<sequence>MSLSLLIGTGFEIKRAVFLAEASQIAYDTNPLSVVSWAKAQGFQTPVPFDRKNVQGFWGVQGDVALLAFRGTSNPGQWIRDARFAPVPFPWGWIHAGFKDGVEDVGPDLADFYKALADAKPKYVWITGHSLGGALAVVAAARLKMQTSRIAGLYTYGQPRVGLGAFAERFSIELPGQLYRFVNQSDIVTRVPPGLLYRHTGIVKRIVRPGVLEFAAKLPNYTTGFGAPQFQPGFESSFREEPLATGATARVFESTALETAQAVASSGLEQTTMIDCDLPPLSDHEFRQLQMELTVQQDSPTFGGPGFEGSISWFSDHAIGEYIRLLKEIRDQ</sequence>
<dbReference type="CDD" id="cd00519">
    <property type="entry name" value="Lipase_3"/>
    <property type="match status" value="1"/>
</dbReference>
<feature type="domain" description="Fungal lipase-type" evidence="1">
    <location>
        <begin position="67"/>
        <end position="193"/>
    </location>
</feature>
<protein>
    <submittedName>
        <fullName evidence="2">Lipase (Class 3)</fullName>
    </submittedName>
</protein>
<dbReference type="SUPFAM" id="SSF53474">
    <property type="entry name" value="alpha/beta-Hydrolases"/>
    <property type="match status" value="1"/>
</dbReference>
<name>A0A366HCH0_9BACT</name>
<dbReference type="PANTHER" id="PTHR45856:SF24">
    <property type="entry name" value="FUNGAL LIPASE-LIKE DOMAIN-CONTAINING PROTEIN"/>
    <property type="match status" value="1"/>
</dbReference>
<dbReference type="Pfam" id="PF01764">
    <property type="entry name" value="Lipase_3"/>
    <property type="match status" value="1"/>
</dbReference>
<dbReference type="InterPro" id="IPR029058">
    <property type="entry name" value="AB_hydrolase_fold"/>
</dbReference>
<proteinExistence type="predicted"/>
<dbReference type="Proteomes" id="UP000253426">
    <property type="component" value="Unassembled WGS sequence"/>
</dbReference>
<comment type="caution">
    <text evidence="2">The sequence shown here is derived from an EMBL/GenBank/DDBJ whole genome shotgun (WGS) entry which is preliminary data.</text>
</comment>
<dbReference type="OrthoDB" id="5522031at2"/>
<dbReference type="InterPro" id="IPR002921">
    <property type="entry name" value="Fungal_lipase-type"/>
</dbReference>
<dbReference type="Gene3D" id="3.40.50.1820">
    <property type="entry name" value="alpha/beta hydrolase"/>
    <property type="match status" value="1"/>
</dbReference>
<keyword evidence="3" id="KW-1185">Reference proteome</keyword>
<reference evidence="2 3" key="1">
    <citation type="submission" date="2018-06" db="EMBL/GenBank/DDBJ databases">
        <title>Genomic Encyclopedia of Type Strains, Phase IV (KMG-IV): sequencing the most valuable type-strain genomes for metagenomic binning, comparative biology and taxonomic classification.</title>
        <authorList>
            <person name="Goeker M."/>
        </authorList>
    </citation>
    <scope>NUCLEOTIDE SEQUENCE [LARGE SCALE GENOMIC DNA]</scope>
    <source>
        <strain evidence="2 3">DSM 25532</strain>
    </source>
</reference>